<dbReference type="InterPro" id="IPR020846">
    <property type="entry name" value="MFS_dom"/>
</dbReference>
<accession>A0A553HSE9</accession>
<dbReference type="OrthoDB" id="6339427at2759"/>
<dbReference type="InterPro" id="IPR005829">
    <property type="entry name" value="Sugar_transporter_CS"/>
</dbReference>
<dbReference type="PROSITE" id="PS50850">
    <property type="entry name" value="MFS"/>
    <property type="match status" value="1"/>
</dbReference>
<dbReference type="SUPFAM" id="SSF103473">
    <property type="entry name" value="MFS general substrate transporter"/>
    <property type="match status" value="1"/>
</dbReference>
<sequence>MADRRGSSLSHTRARDPFAPPLGLSHNIELGIRASGVSGAHDPYQFEGYKKRKNYQVVIEGPLAHLTDEELESDARDFQRTFLYCVNVERLLRAVQVAKDIRIYDAVARSEDPNAYRNLPVQLTAEEKTALKNEKDSLPSQPTMLIVVLTVSLAAFLQGFVQSSINGASLYAKEFGLDPVRPEIGSSPSKPTSNEWKLGAVNASPFLFAALVGCWLALPINERVGRRGAMAIAACLIFASSLGSAFCYTWQQLFGVRVFNGIGMGIKAVSTPILASETAVGYWRGTSILVWQLWVAFGIAIGFAFNLIFYTARNDSTIKSLILGAPLVPAILLLVSLYFCPESPRYYMRQRSAHFNPEKAYGILLRLRGCELQALRDIYLIYKSVQQEEQSLQLEEETPKPSGLLGYIRNYITLYKQLFTRRRLRNALVSSSIVSLAQQLCGINVFAFYSGPLFTGLLHDKANEPLFPLVYSLVFGVVNFGFGLPAIRTIDTLGRRKWLVLTLPLMSLFMTAAALSTLIPEYKTRGGIVALFVFLFAIAYSPGMGPVPFTLASESFPLSHREAGCAFAVATNLGFAGLLSIFFPSIYAGLRDGGTLGLFAGLNLVAFALVFLLVEETKLRSLEDLDGIFDVKKTRFTRYQVMEYLPWFFRRYVLGRQVSRPELYLDLIWGDHGDSVDHHSQGGNTVEDGSQHEPNRGIDAGLFKPGSPFDTDRRAELNDNH</sequence>
<feature type="transmembrane region" description="Helical" evidence="8">
    <location>
        <begin position="499"/>
        <end position="520"/>
    </location>
</feature>
<name>A0A553HSE9_9PEZI</name>
<keyword evidence="3" id="KW-0813">Transport</keyword>
<organism evidence="10 11">
    <name type="scientific">Xylaria flabelliformis</name>
    <dbReference type="NCBI Taxonomy" id="2512241"/>
    <lineage>
        <taxon>Eukaryota</taxon>
        <taxon>Fungi</taxon>
        <taxon>Dikarya</taxon>
        <taxon>Ascomycota</taxon>
        <taxon>Pezizomycotina</taxon>
        <taxon>Sordariomycetes</taxon>
        <taxon>Xylariomycetidae</taxon>
        <taxon>Xylariales</taxon>
        <taxon>Xylariaceae</taxon>
        <taxon>Xylaria</taxon>
    </lineage>
</organism>
<feature type="transmembrane region" description="Helical" evidence="8">
    <location>
        <begin position="257"/>
        <end position="276"/>
    </location>
</feature>
<dbReference type="PANTHER" id="PTHR48020">
    <property type="entry name" value="PROTON MYO-INOSITOL COTRANSPORTER"/>
    <property type="match status" value="1"/>
</dbReference>
<dbReference type="Gene3D" id="1.20.1250.20">
    <property type="entry name" value="MFS general substrate transporter like domains"/>
    <property type="match status" value="1"/>
</dbReference>
<dbReference type="PANTHER" id="PTHR48020:SF4">
    <property type="entry name" value="SYMPORT, PUTATIVE (AFU_ORTHOLOGUE AFUA_3G11790)-RELATED"/>
    <property type="match status" value="1"/>
</dbReference>
<feature type="transmembrane region" description="Helical" evidence="8">
    <location>
        <begin position="427"/>
        <end position="449"/>
    </location>
</feature>
<evidence type="ECO:0000256" key="6">
    <source>
        <dbReference type="ARBA" id="ARBA00023136"/>
    </source>
</evidence>
<dbReference type="GO" id="GO:0022857">
    <property type="term" value="F:transmembrane transporter activity"/>
    <property type="evidence" value="ECO:0007669"/>
    <property type="project" value="InterPro"/>
</dbReference>
<dbReference type="PROSITE" id="PS00217">
    <property type="entry name" value="SUGAR_TRANSPORT_2"/>
    <property type="match status" value="1"/>
</dbReference>
<feature type="domain" description="Major facilitator superfamily (MFS) profile" evidence="9">
    <location>
        <begin position="147"/>
        <end position="618"/>
    </location>
</feature>
<dbReference type="InterPro" id="IPR003663">
    <property type="entry name" value="Sugar/inositol_transpt"/>
</dbReference>
<feature type="transmembrane region" description="Helical" evidence="8">
    <location>
        <begin position="563"/>
        <end position="583"/>
    </location>
</feature>
<keyword evidence="11" id="KW-1185">Reference proteome</keyword>
<dbReference type="PRINTS" id="PR00171">
    <property type="entry name" value="SUGRTRNSPORT"/>
</dbReference>
<evidence type="ECO:0000259" key="9">
    <source>
        <dbReference type="PROSITE" id="PS50850"/>
    </source>
</evidence>
<comment type="subcellular location">
    <subcellularLocation>
        <location evidence="1">Membrane</location>
        <topology evidence="1">Multi-pass membrane protein</topology>
    </subcellularLocation>
</comment>
<keyword evidence="6 8" id="KW-0472">Membrane</keyword>
<evidence type="ECO:0000256" key="3">
    <source>
        <dbReference type="ARBA" id="ARBA00022448"/>
    </source>
</evidence>
<feature type="transmembrane region" description="Helical" evidence="8">
    <location>
        <begin position="142"/>
        <end position="161"/>
    </location>
</feature>
<evidence type="ECO:0000256" key="1">
    <source>
        <dbReference type="ARBA" id="ARBA00004141"/>
    </source>
</evidence>
<feature type="transmembrane region" description="Helical" evidence="8">
    <location>
        <begin position="526"/>
        <end position="551"/>
    </location>
</feature>
<feature type="transmembrane region" description="Helical" evidence="8">
    <location>
        <begin position="469"/>
        <end position="487"/>
    </location>
</feature>
<feature type="transmembrane region" description="Helical" evidence="8">
    <location>
        <begin position="595"/>
        <end position="614"/>
    </location>
</feature>
<gene>
    <name evidence="10" type="ORF">FHL15_008268</name>
</gene>
<reference evidence="11" key="1">
    <citation type="submission" date="2019-06" db="EMBL/GenBank/DDBJ databases">
        <title>Draft genome sequence of the griseofulvin-producing fungus Xylaria cubensis strain G536.</title>
        <authorList>
            <person name="Mead M.E."/>
            <person name="Raja H.A."/>
            <person name="Steenwyk J.L."/>
            <person name="Knowles S.L."/>
            <person name="Oberlies N.H."/>
            <person name="Rokas A."/>
        </authorList>
    </citation>
    <scope>NUCLEOTIDE SEQUENCE [LARGE SCALE GENOMIC DNA]</scope>
    <source>
        <strain evidence="11">G536</strain>
    </source>
</reference>
<evidence type="ECO:0000256" key="7">
    <source>
        <dbReference type="SAM" id="MobiDB-lite"/>
    </source>
</evidence>
<feature type="transmembrane region" description="Helical" evidence="8">
    <location>
        <begin position="230"/>
        <end position="251"/>
    </location>
</feature>
<dbReference type="GO" id="GO:0016020">
    <property type="term" value="C:membrane"/>
    <property type="evidence" value="ECO:0007669"/>
    <property type="project" value="UniProtKB-SubCell"/>
</dbReference>
<evidence type="ECO:0000313" key="11">
    <source>
        <dbReference type="Proteomes" id="UP000319160"/>
    </source>
</evidence>
<dbReference type="InterPro" id="IPR005828">
    <property type="entry name" value="MFS_sugar_transport-like"/>
</dbReference>
<evidence type="ECO:0000256" key="5">
    <source>
        <dbReference type="ARBA" id="ARBA00022989"/>
    </source>
</evidence>
<feature type="transmembrane region" description="Helical" evidence="8">
    <location>
        <begin position="198"/>
        <end position="218"/>
    </location>
</feature>
<proteinExistence type="inferred from homology"/>
<dbReference type="AlphaFoldDB" id="A0A553HSE9"/>
<dbReference type="EMBL" id="VFLP01000051">
    <property type="protein sequence ID" value="TRX90864.1"/>
    <property type="molecule type" value="Genomic_DNA"/>
</dbReference>
<evidence type="ECO:0000256" key="2">
    <source>
        <dbReference type="ARBA" id="ARBA00010992"/>
    </source>
</evidence>
<protein>
    <recommendedName>
        <fullName evidence="9">Major facilitator superfamily (MFS) profile domain-containing protein</fullName>
    </recommendedName>
</protein>
<comment type="similarity">
    <text evidence="2">Belongs to the major facilitator superfamily. Sugar transporter (TC 2.A.1.1) family.</text>
</comment>
<dbReference type="Pfam" id="PF00083">
    <property type="entry name" value="Sugar_tr"/>
    <property type="match status" value="1"/>
</dbReference>
<feature type="region of interest" description="Disordered" evidence="7">
    <location>
        <begin position="679"/>
        <end position="721"/>
    </location>
</feature>
<dbReference type="InterPro" id="IPR050814">
    <property type="entry name" value="Myo-inositol_Transporter"/>
</dbReference>
<feature type="compositionally biased region" description="Basic and acidic residues" evidence="7">
    <location>
        <begin position="710"/>
        <end position="721"/>
    </location>
</feature>
<feature type="transmembrane region" description="Helical" evidence="8">
    <location>
        <begin position="288"/>
        <end position="309"/>
    </location>
</feature>
<feature type="transmembrane region" description="Helical" evidence="8">
    <location>
        <begin position="321"/>
        <end position="340"/>
    </location>
</feature>
<evidence type="ECO:0000256" key="4">
    <source>
        <dbReference type="ARBA" id="ARBA00022692"/>
    </source>
</evidence>
<keyword evidence="4 8" id="KW-0812">Transmembrane</keyword>
<dbReference type="InterPro" id="IPR036259">
    <property type="entry name" value="MFS_trans_sf"/>
</dbReference>
<evidence type="ECO:0000313" key="10">
    <source>
        <dbReference type="EMBL" id="TRX90864.1"/>
    </source>
</evidence>
<keyword evidence="5 8" id="KW-1133">Transmembrane helix</keyword>
<evidence type="ECO:0000256" key="8">
    <source>
        <dbReference type="SAM" id="Phobius"/>
    </source>
</evidence>
<comment type="caution">
    <text evidence="10">The sequence shown here is derived from an EMBL/GenBank/DDBJ whole genome shotgun (WGS) entry which is preliminary data.</text>
</comment>
<dbReference type="STRING" id="2512241.A0A553HSE9"/>
<dbReference type="GO" id="GO:0015798">
    <property type="term" value="P:myo-inositol transport"/>
    <property type="evidence" value="ECO:0007669"/>
    <property type="project" value="UniProtKB-ARBA"/>
</dbReference>
<dbReference type="GO" id="GO:0015791">
    <property type="term" value="P:polyol transmembrane transport"/>
    <property type="evidence" value="ECO:0007669"/>
    <property type="project" value="UniProtKB-ARBA"/>
</dbReference>
<dbReference type="Proteomes" id="UP000319160">
    <property type="component" value="Unassembled WGS sequence"/>
</dbReference>
<feature type="region of interest" description="Disordered" evidence="7">
    <location>
        <begin position="1"/>
        <end position="20"/>
    </location>
</feature>